<dbReference type="RefSeq" id="WP_380965889.1">
    <property type="nucleotide sequence ID" value="NZ_JBHTCO010000012.1"/>
</dbReference>
<evidence type="ECO:0000256" key="1">
    <source>
        <dbReference type="ARBA" id="ARBA00010716"/>
    </source>
</evidence>
<dbReference type="CDD" id="cd00854">
    <property type="entry name" value="NagA"/>
    <property type="match status" value="1"/>
</dbReference>
<dbReference type="PIRSF" id="PIRSF038994">
    <property type="entry name" value="NagA"/>
    <property type="match status" value="1"/>
</dbReference>
<dbReference type="PANTHER" id="PTHR11113">
    <property type="entry name" value="N-ACETYLGLUCOSAMINE-6-PHOSPHATE DEACETYLASE"/>
    <property type="match status" value="1"/>
</dbReference>
<dbReference type="PANTHER" id="PTHR11113:SF14">
    <property type="entry name" value="N-ACETYLGLUCOSAMINE-6-PHOSPHATE DEACETYLASE"/>
    <property type="match status" value="1"/>
</dbReference>
<name>A0ABW2PXK4_9BACL</name>
<feature type="domain" description="Amidohydrolase-related" evidence="6">
    <location>
        <begin position="51"/>
        <end position="378"/>
    </location>
</feature>
<dbReference type="EC" id="3.5.1.25" evidence="7"/>
<comment type="caution">
    <text evidence="7">The sequence shown here is derived from an EMBL/GenBank/DDBJ whole genome shotgun (WGS) entry which is preliminary data.</text>
</comment>
<gene>
    <name evidence="7" type="primary">nagA</name>
    <name evidence="7" type="ORF">ACFQRG_10575</name>
</gene>
<evidence type="ECO:0000259" key="6">
    <source>
        <dbReference type="Pfam" id="PF01979"/>
    </source>
</evidence>
<proteinExistence type="inferred from homology"/>
<dbReference type="EMBL" id="JBHTCO010000012">
    <property type="protein sequence ID" value="MFC7393400.1"/>
    <property type="molecule type" value="Genomic_DNA"/>
</dbReference>
<organism evidence="7 8">
    <name type="scientific">Scopulibacillus cellulosilyticus</name>
    <dbReference type="NCBI Taxonomy" id="2665665"/>
    <lineage>
        <taxon>Bacteria</taxon>
        <taxon>Bacillati</taxon>
        <taxon>Bacillota</taxon>
        <taxon>Bacilli</taxon>
        <taxon>Bacillales</taxon>
        <taxon>Sporolactobacillaceae</taxon>
        <taxon>Scopulibacillus</taxon>
    </lineage>
</organism>
<dbReference type="SUPFAM" id="SSF51338">
    <property type="entry name" value="Composite domain of metallo-dependent hydrolases"/>
    <property type="match status" value="1"/>
</dbReference>
<keyword evidence="2" id="KW-0479">Metal-binding</keyword>
<evidence type="ECO:0000256" key="4">
    <source>
        <dbReference type="ARBA" id="ARBA00023277"/>
    </source>
</evidence>
<dbReference type="InterPro" id="IPR011059">
    <property type="entry name" value="Metal-dep_hydrolase_composite"/>
</dbReference>
<dbReference type="SUPFAM" id="SSF51556">
    <property type="entry name" value="Metallo-dependent hydrolases"/>
    <property type="match status" value="1"/>
</dbReference>
<dbReference type="Gene3D" id="2.30.40.10">
    <property type="entry name" value="Urease, subunit C, domain 1"/>
    <property type="match status" value="1"/>
</dbReference>
<dbReference type="GO" id="GO:0008448">
    <property type="term" value="F:N-acetylglucosamine-6-phosphate deacetylase activity"/>
    <property type="evidence" value="ECO:0007669"/>
    <property type="project" value="UniProtKB-EC"/>
</dbReference>
<dbReference type="NCBIfam" id="TIGR00221">
    <property type="entry name" value="nagA"/>
    <property type="match status" value="1"/>
</dbReference>
<protein>
    <submittedName>
        <fullName evidence="7">N-acetylglucosamine-6-phosphate deacetylase</fullName>
        <ecNumber evidence="7">3.5.1.25</ecNumber>
    </submittedName>
</protein>
<dbReference type="Pfam" id="PF01979">
    <property type="entry name" value="Amidohydro_1"/>
    <property type="match status" value="1"/>
</dbReference>
<dbReference type="InterPro" id="IPR006680">
    <property type="entry name" value="Amidohydro-rel"/>
</dbReference>
<accession>A0ABW2PXK4</accession>
<evidence type="ECO:0000256" key="5">
    <source>
        <dbReference type="PIRNR" id="PIRNR038994"/>
    </source>
</evidence>
<keyword evidence="4 5" id="KW-0119">Carbohydrate metabolism</keyword>
<evidence type="ECO:0000313" key="8">
    <source>
        <dbReference type="Proteomes" id="UP001596505"/>
    </source>
</evidence>
<dbReference type="Proteomes" id="UP001596505">
    <property type="component" value="Unassembled WGS sequence"/>
</dbReference>
<keyword evidence="3 5" id="KW-0378">Hydrolase</keyword>
<evidence type="ECO:0000256" key="3">
    <source>
        <dbReference type="ARBA" id="ARBA00022801"/>
    </source>
</evidence>
<evidence type="ECO:0000313" key="7">
    <source>
        <dbReference type="EMBL" id="MFC7393400.1"/>
    </source>
</evidence>
<sequence length="384" mass="41868">MLIKGLKIYKEDEVVEAGYIKIADGKIKDIGEQCQLEDHETINFPETYKCLPGMIDVHIHGANGSDTMDATPDALKNIAQTLPKEGTTSFLATTITQEHSAIERALENAGKYIIDQPNGGQAEVVGVHLEGPFINPEKAGAQPLKHIVEGDIPLFEKWQKISGGNIRLVTLAPERKHGLELTKYLSEHNVTASIGHSNGSYHDVDEAIKAGATHVTHLYNGMKGLHHREPGVLGAALLRHELYTEMIVDGLHICPEMVDFAYRQKGSDRTVLITDAMRAKCMKNGIYDLGGQDVNVKDGKATLANGSLAGSVLEMKQAIKNMLSFTDATLADVMKMGAVNPAKQCGVFDRKGSVETNKDADLIILDENNDLVMTICRGVVSYQR</sequence>
<dbReference type="Gene3D" id="3.20.20.140">
    <property type="entry name" value="Metal-dependent hydrolases"/>
    <property type="match status" value="1"/>
</dbReference>
<reference evidence="8" key="1">
    <citation type="journal article" date="2019" name="Int. J. Syst. Evol. Microbiol.">
        <title>The Global Catalogue of Microorganisms (GCM) 10K type strain sequencing project: providing services to taxonomists for standard genome sequencing and annotation.</title>
        <authorList>
            <consortium name="The Broad Institute Genomics Platform"/>
            <consortium name="The Broad Institute Genome Sequencing Center for Infectious Disease"/>
            <person name="Wu L."/>
            <person name="Ma J."/>
        </authorList>
    </citation>
    <scope>NUCLEOTIDE SEQUENCE [LARGE SCALE GENOMIC DNA]</scope>
    <source>
        <strain evidence="8">CGMCC 1.16305</strain>
    </source>
</reference>
<dbReference type="InterPro" id="IPR003764">
    <property type="entry name" value="GlcNAc_6-P_deAcase"/>
</dbReference>
<evidence type="ECO:0000256" key="2">
    <source>
        <dbReference type="ARBA" id="ARBA00022723"/>
    </source>
</evidence>
<comment type="similarity">
    <text evidence="1 5">Belongs to the metallo-dependent hydrolases superfamily. NagA family.</text>
</comment>
<keyword evidence="8" id="KW-1185">Reference proteome</keyword>
<dbReference type="InterPro" id="IPR032466">
    <property type="entry name" value="Metal_Hydrolase"/>
</dbReference>